<evidence type="ECO:0000259" key="4">
    <source>
        <dbReference type="Pfam" id="PF03816"/>
    </source>
</evidence>
<protein>
    <submittedName>
        <fullName evidence="5">LCP family protein required for cell wall assembly</fullName>
    </submittedName>
</protein>
<gene>
    <name evidence="5" type="ORF">F4557_006148</name>
</gene>
<evidence type="ECO:0000256" key="2">
    <source>
        <dbReference type="SAM" id="MobiDB-lite"/>
    </source>
</evidence>
<dbReference type="AlphaFoldDB" id="A0A7W7IIP7"/>
<evidence type="ECO:0000313" key="6">
    <source>
        <dbReference type="Proteomes" id="UP000549343"/>
    </source>
</evidence>
<dbReference type="RefSeq" id="WP_184888385.1">
    <property type="nucleotide sequence ID" value="NZ_BAAAHD010000010.1"/>
</dbReference>
<keyword evidence="3" id="KW-1133">Transmembrane helix</keyword>
<evidence type="ECO:0000256" key="1">
    <source>
        <dbReference type="ARBA" id="ARBA00006068"/>
    </source>
</evidence>
<sequence length="337" mass="36148">MDDLELLRDLGRELEHEPPASLTRQRGRLLEASRPRGRGGRVRWRMLGAVAAVTAAAILLPMLAFHDRRTEPAAGTSAPAAAGPLNVLVIGSDARRDGYPTRADTLMLVHVPAGRKNVRVVSIPRDSLVTLADCANPRGKGVPVGPVPIGSAFTQGGAACTLKTVERLTRVRIDQTAVIGFGGFRRMVDALGGVEMTLPAPVADPAAGLRLPAGTQVLDGRQALAYVRARRGLGDGSDLSRIERQQMFMAALARRMRAHQRDNRLLFGRFLAAAAVSVETVPRLDVGGLRALADTFARTGADDVEFRTVPVRPAAADPSRLVWDAEAAERLFAPFRE</sequence>
<accession>A0A7W7IIP7</accession>
<comment type="caution">
    <text evidence="5">The sequence shown here is derived from an EMBL/GenBank/DDBJ whole genome shotgun (WGS) entry which is preliminary data.</text>
</comment>
<comment type="similarity">
    <text evidence="1">Belongs to the LytR/CpsA/Psr (LCP) family.</text>
</comment>
<evidence type="ECO:0000256" key="3">
    <source>
        <dbReference type="SAM" id="Phobius"/>
    </source>
</evidence>
<organism evidence="5 6">
    <name type="scientific">Actinomadura livida</name>
    <dbReference type="NCBI Taxonomy" id="79909"/>
    <lineage>
        <taxon>Bacteria</taxon>
        <taxon>Bacillati</taxon>
        <taxon>Actinomycetota</taxon>
        <taxon>Actinomycetes</taxon>
        <taxon>Streptosporangiales</taxon>
        <taxon>Thermomonosporaceae</taxon>
        <taxon>Actinomadura</taxon>
    </lineage>
</organism>
<evidence type="ECO:0000313" key="5">
    <source>
        <dbReference type="EMBL" id="MBB4777730.1"/>
    </source>
</evidence>
<feature type="transmembrane region" description="Helical" evidence="3">
    <location>
        <begin position="44"/>
        <end position="65"/>
    </location>
</feature>
<proteinExistence type="inferred from homology"/>
<dbReference type="Gene3D" id="3.40.630.190">
    <property type="entry name" value="LCP protein"/>
    <property type="match status" value="1"/>
</dbReference>
<dbReference type="PANTHER" id="PTHR33392:SF6">
    <property type="entry name" value="POLYISOPRENYL-TEICHOIC ACID--PEPTIDOGLYCAN TEICHOIC ACID TRANSFERASE TAGU"/>
    <property type="match status" value="1"/>
</dbReference>
<dbReference type="EMBL" id="JACHMV010000001">
    <property type="protein sequence ID" value="MBB4777730.1"/>
    <property type="molecule type" value="Genomic_DNA"/>
</dbReference>
<reference evidence="5 6" key="1">
    <citation type="submission" date="2020-08" db="EMBL/GenBank/DDBJ databases">
        <title>Sequencing the genomes of 1000 actinobacteria strains.</title>
        <authorList>
            <person name="Klenk H.-P."/>
        </authorList>
    </citation>
    <scope>NUCLEOTIDE SEQUENCE [LARGE SCALE GENOMIC DNA]</scope>
    <source>
        <strain evidence="5 6">DSM 44772</strain>
    </source>
</reference>
<dbReference type="InterPro" id="IPR004474">
    <property type="entry name" value="LytR_CpsA_psr"/>
</dbReference>
<keyword evidence="3" id="KW-0812">Transmembrane</keyword>
<dbReference type="Proteomes" id="UP000549343">
    <property type="component" value="Unassembled WGS sequence"/>
</dbReference>
<dbReference type="PANTHER" id="PTHR33392">
    <property type="entry name" value="POLYISOPRENYL-TEICHOIC ACID--PEPTIDOGLYCAN TEICHOIC ACID TRANSFERASE TAGU"/>
    <property type="match status" value="1"/>
</dbReference>
<dbReference type="InterPro" id="IPR050922">
    <property type="entry name" value="LytR/CpsA/Psr_CW_biosynth"/>
</dbReference>
<feature type="region of interest" description="Disordered" evidence="2">
    <location>
        <begin position="8"/>
        <end position="35"/>
    </location>
</feature>
<keyword evidence="3" id="KW-0472">Membrane</keyword>
<name>A0A7W7IIP7_9ACTN</name>
<dbReference type="Pfam" id="PF03816">
    <property type="entry name" value="LytR_cpsA_psr"/>
    <property type="match status" value="1"/>
</dbReference>
<feature type="compositionally biased region" description="Basic and acidic residues" evidence="2">
    <location>
        <begin position="8"/>
        <end position="18"/>
    </location>
</feature>
<dbReference type="NCBIfam" id="TIGR00350">
    <property type="entry name" value="lytR_cpsA_psr"/>
    <property type="match status" value="1"/>
</dbReference>
<feature type="domain" description="Cell envelope-related transcriptional attenuator" evidence="4">
    <location>
        <begin position="102"/>
        <end position="257"/>
    </location>
</feature>